<dbReference type="Proteomes" id="UP000279994">
    <property type="component" value="Unassembled WGS sequence"/>
</dbReference>
<feature type="chain" id="PRO_5017985713" evidence="1">
    <location>
        <begin position="30"/>
        <end position="225"/>
    </location>
</feature>
<sequence length="225" mass="24555">MKLFRSTRARFVAGVAALLVAGSVGVAVAASNPSSNAMSMGRGVPEFGLTHANFKGDTVNFRYTKGFFCDTAVSAQSSSGCEVGAKFVNAPAKDFDPLYVVVPLGFTVKQMRMECPAKLVCVDHPGTLDMTRIEPALKPLYPSLTDAQLTDALKNFQTPGHNHFITTTNQGRAEWWDVRVVGVTDKAEYHRILKSQSTSYLLKQVKAGKTTPVLRTNLFLFFSVR</sequence>
<dbReference type="EMBL" id="RJSF01000044">
    <property type="protein sequence ID" value="RNM12524.1"/>
    <property type="molecule type" value="Genomic_DNA"/>
</dbReference>
<evidence type="ECO:0000313" key="3">
    <source>
        <dbReference type="Proteomes" id="UP000279994"/>
    </source>
</evidence>
<organism evidence="2 3">
    <name type="scientific">Nocardioides pocheonensis</name>
    <dbReference type="NCBI Taxonomy" id="661485"/>
    <lineage>
        <taxon>Bacteria</taxon>
        <taxon>Bacillati</taxon>
        <taxon>Actinomycetota</taxon>
        <taxon>Actinomycetes</taxon>
        <taxon>Propionibacteriales</taxon>
        <taxon>Nocardioidaceae</taxon>
        <taxon>Nocardioides</taxon>
    </lineage>
</organism>
<gene>
    <name evidence="2" type="ORF">EFL26_17995</name>
</gene>
<accession>A0A3N0GJ70</accession>
<proteinExistence type="predicted"/>
<feature type="signal peptide" evidence="1">
    <location>
        <begin position="1"/>
        <end position="29"/>
    </location>
</feature>
<comment type="caution">
    <text evidence="2">The sequence shown here is derived from an EMBL/GenBank/DDBJ whole genome shotgun (WGS) entry which is preliminary data.</text>
</comment>
<dbReference type="AlphaFoldDB" id="A0A3N0GJ70"/>
<evidence type="ECO:0000256" key="1">
    <source>
        <dbReference type="SAM" id="SignalP"/>
    </source>
</evidence>
<dbReference type="RefSeq" id="WP_123224287.1">
    <property type="nucleotide sequence ID" value="NZ_RJSF01000044.1"/>
</dbReference>
<keyword evidence="3" id="KW-1185">Reference proteome</keyword>
<protein>
    <submittedName>
        <fullName evidence="2">Uncharacterized protein</fullName>
    </submittedName>
</protein>
<evidence type="ECO:0000313" key="2">
    <source>
        <dbReference type="EMBL" id="RNM12524.1"/>
    </source>
</evidence>
<dbReference type="OrthoDB" id="7055935at2"/>
<name>A0A3N0GJ70_9ACTN</name>
<keyword evidence="1" id="KW-0732">Signal</keyword>
<reference evidence="2 3" key="1">
    <citation type="submission" date="2018-11" db="EMBL/GenBank/DDBJ databases">
        <authorList>
            <person name="Li F."/>
        </authorList>
    </citation>
    <scope>NUCLEOTIDE SEQUENCE [LARGE SCALE GENOMIC DNA]</scope>
    <source>
        <strain evidence="2 3">Gsoil 818</strain>
    </source>
</reference>